<evidence type="ECO:0000256" key="4">
    <source>
        <dbReference type="ARBA" id="ARBA00023315"/>
    </source>
</evidence>
<keyword evidence="4 5" id="KW-0012">Acyltransferase</keyword>
<sequence length="276" mass="29301">MTEARQISRTRHPVTSASLAADLRALGLRAGELVIAHCSLSALGWVNGGAVAVIEALLDTLGPQGTLVMPSQSPHLSDPANWSAPPVPETWWDTIRATMPAYDPRSTPTSGMGRVAEAFRGWPGAIRSAHPANSFVALGPLAADVTREHRLADPFGPGSPLAELHRHDARILLIGVGFDACTALHFAEHRAWARRQLVREGAPLMIDGQRQWVRFEIAEPLDSERFVPVGASALAAGIGAQGPLGEGRGVLVAMRPLIDHALRCWSGEPDGDASSA</sequence>
<protein>
    <recommendedName>
        <fullName evidence="2 5">Aminoglycoside N(3)-acetyltransferase</fullName>
        <ecNumber evidence="5">2.3.1.-</ecNumber>
    </recommendedName>
</protein>
<evidence type="ECO:0000256" key="3">
    <source>
        <dbReference type="ARBA" id="ARBA00022679"/>
    </source>
</evidence>
<evidence type="ECO:0000313" key="7">
    <source>
        <dbReference type="Proteomes" id="UP000220629"/>
    </source>
</evidence>
<proteinExistence type="inferred from homology"/>
<comment type="similarity">
    <text evidence="1 5">Belongs to the antibiotic N-acetyltransferase family.</text>
</comment>
<comment type="caution">
    <text evidence="6">The sequence shown here is derived from an EMBL/GenBank/DDBJ whole genome shotgun (WGS) entry which is preliminary data.</text>
</comment>
<evidence type="ECO:0000256" key="5">
    <source>
        <dbReference type="RuleBase" id="RU365031"/>
    </source>
</evidence>
<dbReference type="EMBL" id="PDDY01000004">
    <property type="protein sequence ID" value="PEH39551.1"/>
    <property type="molecule type" value="Genomic_DNA"/>
</dbReference>
<name>A0A2A7S7K8_BURGA</name>
<evidence type="ECO:0000256" key="1">
    <source>
        <dbReference type="ARBA" id="ARBA00006383"/>
    </source>
</evidence>
<reference evidence="7" key="1">
    <citation type="submission" date="2017-09" db="EMBL/GenBank/DDBJ databases">
        <title>FDA dAtabase for Regulatory Grade micrObial Sequences (FDA-ARGOS): Supporting development and validation of Infectious Disease Dx tests.</title>
        <authorList>
            <person name="Minogue T."/>
            <person name="Wolcott M."/>
            <person name="Wasieloski L."/>
            <person name="Aguilar W."/>
            <person name="Moore D."/>
            <person name="Tallon L."/>
            <person name="Sadzewicz L."/>
            <person name="Ott S."/>
            <person name="Zhao X."/>
            <person name="Nagaraj S."/>
            <person name="Vavikolanu K."/>
            <person name="Aluvathingal J."/>
            <person name="Nadendla S."/>
            <person name="Sichtig H."/>
        </authorList>
    </citation>
    <scope>NUCLEOTIDE SEQUENCE [LARGE SCALE GENOMIC DNA]</scope>
    <source>
        <strain evidence="7">FDAARGOS_390</strain>
    </source>
</reference>
<dbReference type="PANTHER" id="PTHR11104">
    <property type="entry name" value="AMINOGLYCOSIDE N3-ACETYLTRANSFERASE"/>
    <property type="match status" value="1"/>
</dbReference>
<evidence type="ECO:0000313" key="6">
    <source>
        <dbReference type="EMBL" id="PEH39551.1"/>
    </source>
</evidence>
<dbReference type="Pfam" id="PF02522">
    <property type="entry name" value="Antibiotic_NAT"/>
    <property type="match status" value="1"/>
</dbReference>
<dbReference type="AlphaFoldDB" id="A0A2A7S7K8"/>
<dbReference type="PANTHER" id="PTHR11104:SF0">
    <property type="entry name" value="SPBETA PROPHAGE-DERIVED AMINOGLYCOSIDE N(3')-ACETYLTRANSFERASE-LIKE PROTEIN YOKD"/>
    <property type="match status" value="1"/>
</dbReference>
<organism evidence="6 7">
    <name type="scientific">Burkholderia gladioli</name>
    <name type="common">Pseudomonas marginata</name>
    <name type="synonym">Phytomonas marginata</name>
    <dbReference type="NCBI Taxonomy" id="28095"/>
    <lineage>
        <taxon>Bacteria</taxon>
        <taxon>Pseudomonadati</taxon>
        <taxon>Pseudomonadota</taxon>
        <taxon>Betaproteobacteria</taxon>
        <taxon>Burkholderiales</taxon>
        <taxon>Burkholderiaceae</taxon>
        <taxon>Burkholderia</taxon>
    </lineage>
</organism>
<keyword evidence="3 5" id="KW-0808">Transferase</keyword>
<dbReference type="RefSeq" id="WP_096749717.1">
    <property type="nucleotide sequence ID" value="NZ_CADEPO010000012.1"/>
</dbReference>
<dbReference type="InterPro" id="IPR028345">
    <property type="entry name" value="Antibiotic_NAT-like"/>
</dbReference>
<gene>
    <name evidence="6" type="ORF">CRM94_35385</name>
</gene>
<dbReference type="InterPro" id="IPR003679">
    <property type="entry name" value="Amioglycoside_AcTrfase"/>
</dbReference>
<comment type="catalytic activity">
    <reaction evidence="5">
        <text>a 2-deoxystreptamine antibiotic + acetyl-CoA = an N(3)-acetyl-2-deoxystreptamine antibiotic + CoA + H(+)</text>
        <dbReference type="Rhea" id="RHEA:12665"/>
        <dbReference type="ChEBI" id="CHEBI:15378"/>
        <dbReference type="ChEBI" id="CHEBI:57287"/>
        <dbReference type="ChEBI" id="CHEBI:57288"/>
        <dbReference type="ChEBI" id="CHEBI:57921"/>
        <dbReference type="ChEBI" id="CHEBI:77452"/>
        <dbReference type="EC" id="2.3.1.81"/>
    </reaction>
</comment>
<dbReference type="SUPFAM" id="SSF110710">
    <property type="entry name" value="TTHA0583/YokD-like"/>
    <property type="match status" value="1"/>
</dbReference>
<accession>A0A2A7S7K8</accession>
<dbReference type="GO" id="GO:0046677">
    <property type="term" value="P:response to antibiotic"/>
    <property type="evidence" value="ECO:0007669"/>
    <property type="project" value="UniProtKB-KW"/>
</dbReference>
<keyword evidence="5" id="KW-0046">Antibiotic resistance</keyword>
<dbReference type="GO" id="GO:0046353">
    <property type="term" value="F:aminoglycoside 3-N-acetyltransferase activity"/>
    <property type="evidence" value="ECO:0007669"/>
    <property type="project" value="UniProtKB-EC"/>
</dbReference>
<dbReference type="Proteomes" id="UP000220629">
    <property type="component" value="Unassembled WGS sequence"/>
</dbReference>
<dbReference type="EC" id="2.3.1.-" evidence="5"/>
<evidence type="ECO:0000256" key="2">
    <source>
        <dbReference type="ARBA" id="ARBA00012882"/>
    </source>
</evidence>